<evidence type="ECO:0000256" key="2">
    <source>
        <dbReference type="ARBA" id="ARBA00006000"/>
    </source>
</evidence>
<dbReference type="InterPro" id="IPR023299">
    <property type="entry name" value="ATPase_P-typ_cyto_dom_N"/>
</dbReference>
<dbReference type="GO" id="GO:0006874">
    <property type="term" value="P:intracellular calcium ion homeostasis"/>
    <property type="evidence" value="ECO:0007669"/>
    <property type="project" value="TreeGrafter"/>
</dbReference>
<dbReference type="SFLD" id="SFLDF00027">
    <property type="entry name" value="p-type_atpase"/>
    <property type="match status" value="1"/>
</dbReference>
<dbReference type="GO" id="GO:0061909">
    <property type="term" value="P:autophagosome-lysosome fusion"/>
    <property type="evidence" value="ECO:0007669"/>
    <property type="project" value="TreeGrafter"/>
</dbReference>
<reference evidence="16" key="2">
    <citation type="submission" date="2025-09" db="UniProtKB">
        <authorList>
            <consortium name="Ensembl"/>
        </authorList>
    </citation>
    <scope>IDENTIFICATION</scope>
</reference>
<dbReference type="PROSITE" id="PS00154">
    <property type="entry name" value="ATPASE_E1_E2"/>
    <property type="match status" value="1"/>
</dbReference>
<dbReference type="RefSeq" id="XP_030217625.1">
    <property type="nucleotide sequence ID" value="XM_030361765.1"/>
</dbReference>
<dbReference type="Proteomes" id="UP000694546">
    <property type="component" value="Chromosome 7"/>
</dbReference>
<dbReference type="InterPro" id="IPR018303">
    <property type="entry name" value="ATPase_P-typ_P_site"/>
</dbReference>
<organism evidence="16 17">
    <name type="scientific">Gadus morhua</name>
    <name type="common">Atlantic cod</name>
    <dbReference type="NCBI Taxonomy" id="8049"/>
    <lineage>
        <taxon>Eukaryota</taxon>
        <taxon>Metazoa</taxon>
        <taxon>Chordata</taxon>
        <taxon>Craniata</taxon>
        <taxon>Vertebrata</taxon>
        <taxon>Euteleostomi</taxon>
        <taxon>Actinopterygii</taxon>
        <taxon>Neopterygii</taxon>
        <taxon>Teleostei</taxon>
        <taxon>Neoteleostei</taxon>
        <taxon>Acanthomorphata</taxon>
        <taxon>Zeiogadaria</taxon>
        <taxon>Gadariae</taxon>
        <taxon>Gadiformes</taxon>
        <taxon>Gadoidei</taxon>
        <taxon>Gadidae</taxon>
        <taxon>Gadus</taxon>
    </lineage>
</organism>
<evidence type="ECO:0000259" key="15">
    <source>
        <dbReference type="Pfam" id="PF12409"/>
    </source>
</evidence>
<evidence type="ECO:0000256" key="9">
    <source>
        <dbReference type="ARBA" id="ARBA00022989"/>
    </source>
</evidence>
<feature type="domain" description="P5B-type ATPase N-terminal" evidence="15">
    <location>
        <begin position="28"/>
        <end position="146"/>
    </location>
</feature>
<dbReference type="InterPro" id="IPR047821">
    <property type="entry name" value="P5B-type_ATPase"/>
</dbReference>
<name>A0A8C5ACT1_GADMO</name>
<dbReference type="Pfam" id="PF00122">
    <property type="entry name" value="E1-E2_ATPase"/>
    <property type="match status" value="1"/>
</dbReference>
<evidence type="ECO:0000256" key="7">
    <source>
        <dbReference type="ARBA" id="ARBA00022842"/>
    </source>
</evidence>
<dbReference type="InterPro" id="IPR023214">
    <property type="entry name" value="HAD_sf"/>
</dbReference>
<feature type="transmembrane region" description="Helical" evidence="12">
    <location>
        <begin position="207"/>
        <end position="223"/>
    </location>
</feature>
<feature type="transmembrane region" description="Helical" evidence="12">
    <location>
        <begin position="929"/>
        <end position="947"/>
    </location>
</feature>
<dbReference type="InterPro" id="IPR004014">
    <property type="entry name" value="ATPase_P-typ_cation-transptr_N"/>
</dbReference>
<dbReference type="GO" id="GO:0016243">
    <property type="term" value="P:regulation of autophagosome size"/>
    <property type="evidence" value="ECO:0007669"/>
    <property type="project" value="TreeGrafter"/>
</dbReference>
<feature type="transmembrane region" description="Helical" evidence="12">
    <location>
        <begin position="959"/>
        <end position="979"/>
    </location>
</feature>
<reference evidence="16" key="1">
    <citation type="submission" date="2025-08" db="UniProtKB">
        <authorList>
            <consortium name="Ensembl"/>
        </authorList>
    </citation>
    <scope>IDENTIFICATION</scope>
</reference>
<dbReference type="InterPro" id="IPR036412">
    <property type="entry name" value="HAD-like_sf"/>
</dbReference>
<dbReference type="GO" id="GO:0015203">
    <property type="term" value="F:polyamine transmembrane transporter activity"/>
    <property type="evidence" value="ECO:0007669"/>
    <property type="project" value="TreeGrafter"/>
</dbReference>
<evidence type="ECO:0000256" key="10">
    <source>
        <dbReference type="ARBA" id="ARBA00023136"/>
    </source>
</evidence>
<evidence type="ECO:0000256" key="5">
    <source>
        <dbReference type="ARBA" id="ARBA00022741"/>
    </source>
</evidence>
<evidence type="ECO:0000256" key="12">
    <source>
        <dbReference type="SAM" id="Phobius"/>
    </source>
</evidence>
<accession>A0A8C5ACT1</accession>
<feature type="transmembrane region" description="Helical" evidence="12">
    <location>
        <begin position="229"/>
        <end position="249"/>
    </location>
</feature>
<dbReference type="GO" id="GO:0005524">
    <property type="term" value="F:ATP binding"/>
    <property type="evidence" value="ECO:0007669"/>
    <property type="project" value="UniProtKB-KW"/>
</dbReference>
<dbReference type="OMA" id="SGWKDPL"/>
<dbReference type="Gene3D" id="1.20.1110.10">
    <property type="entry name" value="Calcium-transporting ATPase, transmembrane domain"/>
    <property type="match status" value="1"/>
</dbReference>
<evidence type="ECO:0000256" key="1">
    <source>
        <dbReference type="ARBA" id="ARBA00004141"/>
    </source>
</evidence>
<proteinExistence type="inferred from homology"/>
<feature type="domain" description="Cation-transporting P-type ATPase N-terminal" evidence="14">
    <location>
        <begin position="170"/>
        <end position="222"/>
    </location>
</feature>
<feature type="transmembrane region" description="Helical" evidence="12">
    <location>
        <begin position="394"/>
        <end position="418"/>
    </location>
</feature>
<evidence type="ECO:0000256" key="8">
    <source>
        <dbReference type="ARBA" id="ARBA00022967"/>
    </source>
</evidence>
<dbReference type="GO" id="GO:0140358">
    <property type="term" value="F:P-type transmembrane transporter activity"/>
    <property type="evidence" value="ECO:0007669"/>
    <property type="project" value="InterPro"/>
</dbReference>
<dbReference type="OrthoDB" id="48943at2759"/>
<dbReference type="SUPFAM" id="SSF81660">
    <property type="entry name" value="Metal cation-transporting ATPase, ATP-binding domain N"/>
    <property type="match status" value="1"/>
</dbReference>
<evidence type="ECO:0000259" key="13">
    <source>
        <dbReference type="Pfam" id="PF00122"/>
    </source>
</evidence>
<comment type="similarity">
    <text evidence="2">Belongs to the cation transport ATPase (P-type) (TC 3.A.3) family. Type V subfamily.</text>
</comment>
<dbReference type="SFLD" id="SFLDS00003">
    <property type="entry name" value="Haloacid_Dehalogenase"/>
    <property type="match status" value="1"/>
</dbReference>
<keyword evidence="4" id="KW-0479">Metal-binding</keyword>
<keyword evidence="5" id="KW-0547">Nucleotide-binding</keyword>
<feature type="transmembrane region" description="Helical" evidence="12">
    <location>
        <begin position="41"/>
        <end position="63"/>
    </location>
</feature>
<dbReference type="Pfam" id="PF13246">
    <property type="entry name" value="Cation_ATPase"/>
    <property type="match status" value="1"/>
</dbReference>
<evidence type="ECO:0000256" key="11">
    <source>
        <dbReference type="SAM" id="MobiDB-lite"/>
    </source>
</evidence>
<dbReference type="GO" id="GO:0016887">
    <property type="term" value="F:ATP hydrolysis activity"/>
    <property type="evidence" value="ECO:0007669"/>
    <property type="project" value="InterPro"/>
</dbReference>
<evidence type="ECO:0000256" key="3">
    <source>
        <dbReference type="ARBA" id="ARBA00022692"/>
    </source>
</evidence>
<keyword evidence="3 12" id="KW-0812">Transmembrane</keyword>
<dbReference type="SUPFAM" id="SSF81653">
    <property type="entry name" value="Calcium ATPase, transduction domain A"/>
    <property type="match status" value="1"/>
</dbReference>
<feature type="transmembrane region" description="Helical" evidence="12">
    <location>
        <begin position="1082"/>
        <end position="1104"/>
    </location>
</feature>
<evidence type="ECO:0000313" key="16">
    <source>
        <dbReference type="Ensembl" id="ENSGMOP00000029592.1"/>
    </source>
</evidence>
<dbReference type="PANTHER" id="PTHR45630">
    <property type="entry name" value="CATION-TRANSPORTING ATPASE-RELATED"/>
    <property type="match status" value="1"/>
</dbReference>
<dbReference type="PRINTS" id="PR00119">
    <property type="entry name" value="CATATPASE"/>
</dbReference>
<dbReference type="GeneID" id="115547487"/>
<dbReference type="NCBIfam" id="TIGR01494">
    <property type="entry name" value="ATPase_P-type"/>
    <property type="match status" value="1"/>
</dbReference>
<sequence>MALRGSVAELPGVGHPSPGWKSPLVPPDSQMDVQGYRWVGWRVWLCRLGAVLSLGLLLLLFTWRPRFAVMARCSPCPLSLAHVLLLRDSLGHNYVVQVLTEEVEDGSSELVEEVEENREWRDTVQLHNEQKSLLRFYQFEGLRYIWLPRKGAFCPVSVLNEEWTCSDLYRFQSGLSPLEQNSRQQVYGPNLITVPVKSYMSLLVDEILNPFYIFQVFSIALWMADNYYYYAACILVISLLSISISLYETRKQSVTLRKMAQLITTVKVRRSTGDVFLSSEELVPGDCLLIPPEGLLLPCDAALLAGECMVNESMLTGESVPVLKTPLPTGDSRFSSEGHRRHTLFCGTQLIQARGGAVAVVTSTGFFTAKGDLISSILYPQPINFRFYQDATKFLLLLGGVAVLGTIYSVVVLSMSNVTWGELVIRTLDVVTIVVPPALPAAITTGTIYAQRRLKRQGVFCISPPRINVCGKVSLFCFDKTGTLTEEGLDMWGVMEAHQKGFSELVPDPRLLAPGPLLTALACCHSVALLDGQAYGDPLELKMMESTGWELIEPSVNGHALDSEFGGHKVLSVMRPPAGTPFSERTPHTESVAVVRRFPFSSSLQRMSVVAAPPGGRPAIAIIKGSPEMVTSLCLADTVPPQFSGVLDDFASRGFRVLALGYKVMGSDTELGTIEREAVERDMRFLGLFLMRNLVKPETAGVIQTLRQAQLRTVMVTGDNILTAVNVSRSCGMVGSEDRVIFVQASPPDGQLPPTLSFHQEDRGASGTHGSTEVHTWGLYQSGVSYHLAVNGKSFSAICDHFPEYLPKVLMRATVYARMAPDQKTQLVKELQKLNYRVGMCGDGANDCGALRASDVGVSLSEAEASVASPFTSKVNNISCVPLLIREGRCSLVTSFSLFRYMALYSLIQFSSVLILYTVKTNLGDWQFLFFDLFLVTLLAIVMGRGGPSEELHPRRPPASLIALPILGGMFLHTLFNILGQTGALLITASQDWFVQLNSTESGAANLPNMEETSVFALSGYQYIIMAVVVTKGYPYKKPLYHNFLFLGLLLIFLGVMTWLVLYPGPVFAKLLQLYTYPDMTLNMLLVSLAALNFLTCFLMEVLIDQGLLNCLRCVHRKRMSKKQYKRLDVLLSESPSWPPLNQSLPSAQYTVIGLS</sequence>
<dbReference type="CDD" id="cd07542">
    <property type="entry name" value="P-type_ATPase_cation"/>
    <property type="match status" value="1"/>
</dbReference>
<dbReference type="InterPro" id="IPR023298">
    <property type="entry name" value="ATPase_P-typ_TM_dom_sf"/>
</dbReference>
<dbReference type="PANTHER" id="PTHR45630:SF2">
    <property type="entry name" value="POLYAMINE-TRANSPORTING ATPASE 13A2"/>
    <property type="match status" value="1"/>
</dbReference>
<evidence type="ECO:0000313" key="17">
    <source>
        <dbReference type="Proteomes" id="UP000694546"/>
    </source>
</evidence>
<dbReference type="SUPFAM" id="SSF56784">
    <property type="entry name" value="HAD-like"/>
    <property type="match status" value="1"/>
</dbReference>
<keyword evidence="7" id="KW-0460">Magnesium</keyword>
<dbReference type="GO" id="GO:0010821">
    <property type="term" value="P:regulation of mitochondrion organization"/>
    <property type="evidence" value="ECO:0007669"/>
    <property type="project" value="TreeGrafter"/>
</dbReference>
<dbReference type="GO" id="GO:0031902">
    <property type="term" value="C:late endosome membrane"/>
    <property type="evidence" value="ECO:0007669"/>
    <property type="project" value="TreeGrafter"/>
</dbReference>
<dbReference type="InterPro" id="IPR059000">
    <property type="entry name" value="ATPase_P-type_domA"/>
</dbReference>
<dbReference type="Ensembl" id="ENSGMOT00000073547.1">
    <property type="protein sequence ID" value="ENSGMOP00000029592.1"/>
    <property type="gene ID" value="ENSGMOG00000008371.2"/>
</dbReference>
<evidence type="ECO:0000256" key="6">
    <source>
        <dbReference type="ARBA" id="ARBA00022840"/>
    </source>
</evidence>
<dbReference type="Gene3D" id="3.40.50.1000">
    <property type="entry name" value="HAD superfamily/HAD-like"/>
    <property type="match status" value="2"/>
</dbReference>
<dbReference type="InterPro" id="IPR044492">
    <property type="entry name" value="P_typ_ATPase_HD_dom"/>
</dbReference>
<feature type="region of interest" description="Disordered" evidence="11">
    <location>
        <begin position="1"/>
        <end position="23"/>
    </location>
</feature>
<dbReference type="InterPro" id="IPR001757">
    <property type="entry name" value="P_typ_ATPase"/>
</dbReference>
<dbReference type="Gene3D" id="2.70.150.10">
    <property type="entry name" value="Calcium-transporting ATPase, cytoplasmic transduction domain A"/>
    <property type="match status" value="1"/>
</dbReference>
<dbReference type="SUPFAM" id="SSF81665">
    <property type="entry name" value="Calcium ATPase, transmembrane domain M"/>
    <property type="match status" value="1"/>
</dbReference>
<dbReference type="Pfam" id="PF12409">
    <property type="entry name" value="P5-ATPase"/>
    <property type="match status" value="1"/>
</dbReference>
<keyword evidence="6" id="KW-0067">ATP-binding</keyword>
<dbReference type="Pfam" id="PF00690">
    <property type="entry name" value="Cation_ATPase_N"/>
    <property type="match status" value="1"/>
</dbReference>
<dbReference type="SFLD" id="SFLDG00002">
    <property type="entry name" value="C1.7:_P-type_atpase_like"/>
    <property type="match status" value="1"/>
</dbReference>
<dbReference type="GO" id="GO:0046872">
    <property type="term" value="F:metal ion binding"/>
    <property type="evidence" value="ECO:0007669"/>
    <property type="project" value="UniProtKB-KW"/>
</dbReference>
<evidence type="ECO:0008006" key="18">
    <source>
        <dbReference type="Google" id="ProtNLM"/>
    </source>
</evidence>
<keyword evidence="17" id="KW-1185">Reference proteome</keyword>
<dbReference type="GeneTree" id="ENSGT00940000159714"/>
<evidence type="ECO:0000259" key="14">
    <source>
        <dbReference type="Pfam" id="PF00690"/>
    </source>
</evidence>
<keyword evidence="9 12" id="KW-1133">Transmembrane helix</keyword>
<keyword evidence="8" id="KW-1278">Translocase</keyword>
<comment type="subcellular location">
    <subcellularLocation>
        <location evidence="1">Membrane</location>
        <topology evidence="1">Multi-pass membrane protein</topology>
    </subcellularLocation>
</comment>
<dbReference type="InterPro" id="IPR047819">
    <property type="entry name" value="P5A-ATPase_N"/>
</dbReference>
<dbReference type="Gene3D" id="3.40.1110.10">
    <property type="entry name" value="Calcium-transporting ATPase, cytoplasmic domain N"/>
    <property type="match status" value="1"/>
</dbReference>
<dbReference type="InterPro" id="IPR006544">
    <property type="entry name" value="P-type_TPase_V"/>
</dbReference>
<gene>
    <name evidence="16" type="primary">atp13a2</name>
</gene>
<dbReference type="GO" id="GO:0019829">
    <property type="term" value="F:ATPase-coupled monoatomic cation transmembrane transporter activity"/>
    <property type="evidence" value="ECO:0007669"/>
    <property type="project" value="TreeGrafter"/>
</dbReference>
<dbReference type="NCBIfam" id="TIGR01657">
    <property type="entry name" value="P-ATPase-V"/>
    <property type="match status" value="1"/>
</dbReference>
<feature type="domain" description="P-type ATPase A" evidence="13">
    <location>
        <begin position="264"/>
        <end position="376"/>
    </location>
</feature>
<dbReference type="InterPro" id="IPR008250">
    <property type="entry name" value="ATPase_P-typ_transduc_dom_A_sf"/>
</dbReference>
<evidence type="ECO:0000256" key="4">
    <source>
        <dbReference type="ARBA" id="ARBA00022723"/>
    </source>
</evidence>
<dbReference type="AlphaFoldDB" id="A0A8C5ACT1"/>
<feature type="transmembrane region" description="Helical" evidence="12">
    <location>
        <begin position="898"/>
        <end position="917"/>
    </location>
</feature>
<feature type="transmembrane region" description="Helical" evidence="12">
    <location>
        <begin position="1043"/>
        <end position="1062"/>
    </location>
</feature>
<keyword evidence="10 12" id="KW-0472">Membrane</keyword>
<protein>
    <recommendedName>
        <fullName evidence="18">Cation-transporting ATPase</fullName>
    </recommendedName>
</protein>